<dbReference type="SUPFAM" id="SSF56801">
    <property type="entry name" value="Acetyl-CoA synthetase-like"/>
    <property type="match status" value="2"/>
</dbReference>
<dbReference type="FunFam" id="3.30.300.30:FF:000010">
    <property type="entry name" value="Enterobactin synthetase component F"/>
    <property type="match status" value="1"/>
</dbReference>
<dbReference type="NCBIfam" id="TIGR01733">
    <property type="entry name" value="AA-adenyl-dom"/>
    <property type="match status" value="1"/>
</dbReference>
<dbReference type="PROSITE" id="PS00455">
    <property type="entry name" value="AMP_BINDING"/>
    <property type="match status" value="1"/>
</dbReference>
<dbReference type="PANTHER" id="PTHR45527:SF1">
    <property type="entry name" value="FATTY ACID SYNTHASE"/>
    <property type="match status" value="1"/>
</dbReference>
<feature type="domain" description="Carrier" evidence="5">
    <location>
        <begin position="1126"/>
        <end position="1201"/>
    </location>
</feature>
<evidence type="ECO:0000313" key="6">
    <source>
        <dbReference type="EMBL" id="TMR06756.1"/>
    </source>
</evidence>
<dbReference type="InterPro" id="IPR020845">
    <property type="entry name" value="AMP-binding_CS"/>
</dbReference>
<dbReference type="InterPro" id="IPR045851">
    <property type="entry name" value="AMP-bd_C_sf"/>
</dbReference>
<dbReference type="FunFam" id="3.40.50.980:FF:000001">
    <property type="entry name" value="Non-ribosomal peptide synthetase"/>
    <property type="match status" value="1"/>
</dbReference>
<dbReference type="RefSeq" id="WP_138674067.1">
    <property type="nucleotide sequence ID" value="NZ_VCKY01000404.1"/>
</dbReference>
<dbReference type="PROSITE" id="PS50075">
    <property type="entry name" value="CARRIER"/>
    <property type="match status" value="2"/>
</dbReference>
<dbReference type="FunFam" id="1.10.1200.10:FF:000005">
    <property type="entry name" value="Nonribosomal peptide synthetase 1"/>
    <property type="match status" value="1"/>
</dbReference>
<comment type="cofactor">
    <cofactor evidence="1">
        <name>pantetheine 4'-phosphate</name>
        <dbReference type="ChEBI" id="CHEBI:47942"/>
    </cofactor>
</comment>
<dbReference type="SUPFAM" id="SSF52777">
    <property type="entry name" value="CoA-dependent acyltransferases"/>
    <property type="match status" value="4"/>
</dbReference>
<dbReference type="Pfam" id="PF00501">
    <property type="entry name" value="AMP-binding"/>
    <property type="match status" value="1"/>
</dbReference>
<name>A0A5S4EVI9_9ACTN</name>
<dbReference type="Gene3D" id="2.30.38.10">
    <property type="entry name" value="Luciferase, Domain 3"/>
    <property type="match status" value="1"/>
</dbReference>
<dbReference type="OrthoDB" id="2472181at2"/>
<dbReference type="CDD" id="cd19540">
    <property type="entry name" value="LCL_NRPS-like"/>
    <property type="match status" value="1"/>
</dbReference>
<accession>A0A5S4EVI9</accession>
<evidence type="ECO:0000313" key="7">
    <source>
        <dbReference type="Proteomes" id="UP000309128"/>
    </source>
</evidence>
<dbReference type="InterPro" id="IPR023213">
    <property type="entry name" value="CAT-like_dom_sf"/>
</dbReference>
<dbReference type="GO" id="GO:0043041">
    <property type="term" value="P:amino acid activation for nonribosomal peptide biosynthetic process"/>
    <property type="evidence" value="ECO:0007669"/>
    <property type="project" value="TreeGrafter"/>
</dbReference>
<dbReference type="InterPro" id="IPR009081">
    <property type="entry name" value="PP-bd_ACP"/>
</dbReference>
<dbReference type="PANTHER" id="PTHR45527">
    <property type="entry name" value="NONRIBOSOMAL PEPTIDE SYNTHETASE"/>
    <property type="match status" value="1"/>
</dbReference>
<dbReference type="InterPro" id="IPR025110">
    <property type="entry name" value="AMP-bd_C"/>
</dbReference>
<dbReference type="GO" id="GO:0044550">
    <property type="term" value="P:secondary metabolite biosynthetic process"/>
    <property type="evidence" value="ECO:0007669"/>
    <property type="project" value="UniProtKB-ARBA"/>
</dbReference>
<dbReference type="SMART" id="SM00823">
    <property type="entry name" value="PKS_PP"/>
    <property type="match status" value="2"/>
</dbReference>
<comment type="similarity">
    <text evidence="2">Belongs to the ATP-dependent AMP-binding enzyme family.</text>
</comment>
<proteinExistence type="inferred from homology"/>
<dbReference type="FunFam" id="1.10.1200.10:FF:000016">
    <property type="entry name" value="Non-ribosomal peptide synthase"/>
    <property type="match status" value="1"/>
</dbReference>
<dbReference type="GO" id="GO:0072330">
    <property type="term" value="P:monocarboxylic acid biosynthetic process"/>
    <property type="evidence" value="ECO:0007669"/>
    <property type="project" value="UniProtKB-ARBA"/>
</dbReference>
<dbReference type="InterPro" id="IPR036736">
    <property type="entry name" value="ACP-like_sf"/>
</dbReference>
<dbReference type="Pfam" id="PF00550">
    <property type="entry name" value="PP-binding"/>
    <property type="match status" value="2"/>
</dbReference>
<dbReference type="Pfam" id="PF13193">
    <property type="entry name" value="AMP-binding_C"/>
    <property type="match status" value="1"/>
</dbReference>
<dbReference type="InterPro" id="IPR010071">
    <property type="entry name" value="AA_adenyl_dom"/>
</dbReference>
<keyword evidence="4" id="KW-0597">Phosphoprotein</keyword>
<evidence type="ECO:0000256" key="2">
    <source>
        <dbReference type="ARBA" id="ARBA00006432"/>
    </source>
</evidence>
<evidence type="ECO:0000256" key="4">
    <source>
        <dbReference type="ARBA" id="ARBA00022553"/>
    </source>
</evidence>
<dbReference type="Pfam" id="PF00668">
    <property type="entry name" value="Condensation"/>
    <property type="match status" value="2"/>
</dbReference>
<sequence>DDRLRDYLAQRLPDHMVPSAVVTLPELPLTANGKLDRKALPAPEYASGSGRAPATVQEEILCGAFAEVLGLESAGVDDDFFQLGGHSLLAVSLVELLRGRGVSVSVRALFESPTPAGLARSVGVDAVEVPENRIPVGATEITPEMLPLVDLSADEVERIVASVAGGAANVADVYPLAPLQEGLLFHHLLAGDGVDVYVSVRVLEFDSRDRADAFAQALQRVIDRHDIYRTGVVWEGLREPVQVVWRQATLPVIEEVLDAGEEDPARVLVRQVGSAMDLSRAPLMDLHIAEAAEGRWLGLVRTHHMVLDHLGMEVLIRELRAVLAGESDRLTEALPFRNFVAQTRGGVSRVEHERFFAELLSDVTETTAPFGLLDVWGDGTDRASVAMPVDREVVARLRELAQRMGVSTATVLHVAWARVLAVLAGRDDVVFGTVLFGRMNAGEGSDRVAGPFINTLPVRMRTGHVGVRAAIEEMRTQLAGLLEHEHAPLAVAQKVSGMAGNTPLFTSLFNYRHIGGGTARAEEADRQSAVEGIRTVLTEEWTNYPLDVSVNDFGPAGLSLSVEAAGSIDPQLVGRLLCTALENMVTALGGTQEVSLRTIDVLGAQDRDQVLNQWNDTAVAGAAATVVELIQKQVDTVPDALAVVADGVQMSYRELDAAANRLAWQLHGLGVGTESVVGLCLPRGAKMIISIVAVAKAGAAYLPIDTQLPADRVAFMVADSGARLVLAAPDEAGDLADSLAGVPVLWLDDLPAPDEQPETAPPVAVNPADLAYVIYTSGSTGLPKGVAVSHAAFANTVAATVRRFGCGAGSRVAQFASVSFDQFCLEWSVPLVSGATLVVVPAERRLGADLPAFLAEERVSHVWLPPGVLASLTDGSIAPEVVVDVGGEACPPELVERWSAGRVMYNSYGPAEAAVDAAVWRCRPGVAHVPIGAPIANARAYVLDGGLSAVPVGVPGELYVAGAGLARGYVGRAGLSAERFVACPFGEAPGERMYRTGDLVRWNPQGELEFLGRNDDQVKLRGMRVEPGEVQSVLAADPRVGQVAVIAREDMPGDIRLVAYVVPHGEVGDDGEDLPEALRRFAAERLPSHMVPSAVVVLDALPLTLNGKLDRRSLPAPEYASGSGRAPATVQQELLCGMFAQVLGMESVGIDDSFFELGGHSLLAVRLASRIRAALGVELPLRTLFEAPTVAGLATRLAQGESDRVRLPLRAMARPERVPLSFAQRRLWFLEQLEGPSPTYNLPTVVRLTGDLDVAALNAALRDVIARHEPLRTVFPSAEGEPYQHILDVDELDWALQVSRVEAGELAGAVRQATQYAFDLSAEAPIRAWLLQTAGAEEQVLVVVVHHIAGDGWSMAPLGRDLSAAYAARVRGEAPVWEPLPVQYADYALWQRELLGAESDPESLLSAQVEYWRQALAGAPEELPLPVDRPRPALASHVGHAVPFQVPVEVHQRLVELARAEGVTVFMVLQGALAVTLSRLGAGTDIPIGSAGAGRTDEALNDLVGFFINTLVIRTDLSGDPEFRQVLARVREVGLGALANQDVPFERLVEELAPERSLARHPLVQVILTLQNQERATLQLPDVRTGAPSAVGGAAEGAVQTVSVKTDVDVMLTEVFDEQGRPAGMRGAMAVAADLFDASTAARIAGWFVRVLDVVTAAPEISLHEVEVLDSRERDLVLEGWNDTAADVAGSSVVELFERRVAASPG</sequence>
<dbReference type="InterPro" id="IPR006162">
    <property type="entry name" value="Ppantetheine_attach_site"/>
</dbReference>
<gene>
    <name evidence="6" type="ORF">ETD86_52375</name>
</gene>
<dbReference type="Gene3D" id="3.30.559.30">
    <property type="entry name" value="Nonribosomal peptide synthetase, condensation domain"/>
    <property type="match status" value="2"/>
</dbReference>
<dbReference type="PROSITE" id="PS00012">
    <property type="entry name" value="PHOSPHOPANTETHEINE"/>
    <property type="match status" value="1"/>
</dbReference>
<protein>
    <submittedName>
        <fullName evidence="6">Amino acid adenylation domain-containing protein</fullName>
    </submittedName>
</protein>
<dbReference type="EMBL" id="VCKY01000404">
    <property type="protein sequence ID" value="TMR06756.1"/>
    <property type="molecule type" value="Genomic_DNA"/>
</dbReference>
<dbReference type="GO" id="GO:0031177">
    <property type="term" value="F:phosphopantetheine binding"/>
    <property type="evidence" value="ECO:0007669"/>
    <property type="project" value="InterPro"/>
</dbReference>
<dbReference type="SUPFAM" id="SSF47336">
    <property type="entry name" value="ACP-like"/>
    <property type="match status" value="2"/>
</dbReference>
<evidence type="ECO:0000256" key="1">
    <source>
        <dbReference type="ARBA" id="ARBA00001957"/>
    </source>
</evidence>
<feature type="domain" description="Carrier" evidence="5">
    <location>
        <begin position="52"/>
        <end position="126"/>
    </location>
</feature>
<dbReference type="GO" id="GO:0003824">
    <property type="term" value="F:catalytic activity"/>
    <property type="evidence" value="ECO:0007669"/>
    <property type="project" value="InterPro"/>
</dbReference>
<dbReference type="FunFam" id="3.40.50.12780:FF:000012">
    <property type="entry name" value="Non-ribosomal peptide synthetase"/>
    <property type="match status" value="1"/>
</dbReference>
<dbReference type="Gene3D" id="3.40.50.980">
    <property type="match status" value="2"/>
</dbReference>
<evidence type="ECO:0000256" key="3">
    <source>
        <dbReference type="ARBA" id="ARBA00022450"/>
    </source>
</evidence>
<feature type="non-terminal residue" evidence="6">
    <location>
        <position position="1706"/>
    </location>
</feature>
<comment type="caution">
    <text evidence="6">The sequence shown here is derived from an EMBL/GenBank/DDBJ whole genome shotgun (WGS) entry which is preliminary data.</text>
</comment>
<dbReference type="Gene3D" id="3.30.559.10">
    <property type="entry name" value="Chloramphenicol acetyltransferase-like domain"/>
    <property type="match status" value="2"/>
</dbReference>
<feature type="non-terminal residue" evidence="6">
    <location>
        <position position="1"/>
    </location>
</feature>
<dbReference type="FunFam" id="2.30.38.10:FF:000001">
    <property type="entry name" value="Non-ribosomal peptide synthetase PvdI"/>
    <property type="match status" value="1"/>
</dbReference>
<dbReference type="Proteomes" id="UP000309128">
    <property type="component" value="Unassembled WGS sequence"/>
</dbReference>
<dbReference type="Gene3D" id="3.30.300.30">
    <property type="match status" value="2"/>
</dbReference>
<organism evidence="6 7">
    <name type="scientific">Nonomuraea turkmeniaca</name>
    <dbReference type="NCBI Taxonomy" id="103838"/>
    <lineage>
        <taxon>Bacteria</taxon>
        <taxon>Bacillati</taxon>
        <taxon>Actinomycetota</taxon>
        <taxon>Actinomycetes</taxon>
        <taxon>Streptosporangiales</taxon>
        <taxon>Streptosporangiaceae</taxon>
        <taxon>Nonomuraea</taxon>
    </lineage>
</organism>
<dbReference type="InterPro" id="IPR000873">
    <property type="entry name" value="AMP-dep_synth/lig_dom"/>
</dbReference>
<dbReference type="Gene3D" id="1.10.1200.10">
    <property type="entry name" value="ACP-like"/>
    <property type="match status" value="2"/>
</dbReference>
<evidence type="ECO:0000259" key="5">
    <source>
        <dbReference type="PROSITE" id="PS50075"/>
    </source>
</evidence>
<dbReference type="InterPro" id="IPR020806">
    <property type="entry name" value="PKS_PP-bd"/>
</dbReference>
<dbReference type="CDD" id="cd19544">
    <property type="entry name" value="E-C_NRPS"/>
    <property type="match status" value="1"/>
</dbReference>
<keyword evidence="7" id="KW-1185">Reference proteome</keyword>
<dbReference type="GO" id="GO:0005737">
    <property type="term" value="C:cytoplasm"/>
    <property type="evidence" value="ECO:0007669"/>
    <property type="project" value="TreeGrafter"/>
</dbReference>
<reference evidence="6 7" key="1">
    <citation type="submission" date="2019-05" db="EMBL/GenBank/DDBJ databases">
        <title>Draft genome sequence of Nonomuraea turkmeniaca DSM 43926.</title>
        <authorList>
            <person name="Saricaoglu S."/>
            <person name="Isik K."/>
        </authorList>
    </citation>
    <scope>NUCLEOTIDE SEQUENCE [LARGE SCALE GENOMIC DNA]</scope>
    <source>
        <strain evidence="6 7">DSM 43926</strain>
    </source>
</reference>
<dbReference type="GO" id="GO:0008610">
    <property type="term" value="P:lipid biosynthetic process"/>
    <property type="evidence" value="ECO:0007669"/>
    <property type="project" value="UniProtKB-ARBA"/>
</dbReference>
<dbReference type="InterPro" id="IPR001242">
    <property type="entry name" value="Condensation_dom"/>
</dbReference>
<keyword evidence="3" id="KW-0596">Phosphopantetheine</keyword>